<feature type="compositionally biased region" description="Low complexity" evidence="2">
    <location>
        <begin position="1"/>
        <end position="18"/>
    </location>
</feature>
<protein>
    <submittedName>
        <fullName evidence="4">AprI/Inh family metalloprotease inhibitor</fullName>
    </submittedName>
</protein>
<evidence type="ECO:0000256" key="1">
    <source>
        <dbReference type="ARBA" id="ARBA00022729"/>
    </source>
</evidence>
<dbReference type="Proteomes" id="UP001593940">
    <property type="component" value="Unassembled WGS sequence"/>
</dbReference>
<dbReference type="InterPro" id="IPR016085">
    <property type="entry name" value="Protease_inh_B-barrel_dom"/>
</dbReference>
<dbReference type="EMBL" id="JBHOMY010000121">
    <property type="protein sequence ID" value="MFC1460409.1"/>
    <property type="molecule type" value="Genomic_DNA"/>
</dbReference>
<feature type="region of interest" description="Disordered" evidence="2">
    <location>
        <begin position="1"/>
        <end position="39"/>
    </location>
</feature>
<keyword evidence="4" id="KW-0646">Protease inhibitor</keyword>
<keyword evidence="5" id="KW-1185">Reference proteome</keyword>
<evidence type="ECO:0000313" key="5">
    <source>
        <dbReference type="Proteomes" id="UP001593940"/>
    </source>
</evidence>
<reference evidence="4 5" key="1">
    <citation type="submission" date="2024-09" db="EMBL/GenBank/DDBJ databases">
        <title>Nodulacao em especies de Leguminosae Basais da Amazonia e Caracterizacao dos Rizobios e Bacterias Associadas aos Nodulos.</title>
        <authorList>
            <person name="Jambeiro I.C.A."/>
            <person name="Lopes I.S."/>
            <person name="Aguiar E.R.G.R."/>
            <person name="Santos A.F.J."/>
            <person name="Dos Santos J.M.F."/>
            <person name="Gross E."/>
        </authorList>
    </citation>
    <scope>NUCLEOTIDE SEQUENCE [LARGE SCALE GENOMIC DNA]</scope>
    <source>
        <strain evidence="4 5">BRUESC1165</strain>
    </source>
</reference>
<feature type="domain" description="Alkaline proteinase inhibitor/ Outer membrane lipoprotein Omp19" evidence="3">
    <location>
        <begin position="39"/>
        <end position="111"/>
    </location>
</feature>
<accession>A0ABV6YGJ8</accession>
<proteinExistence type="predicted"/>
<sequence length="127" mass="13189">MNPAPLSAPAPQQLASSQRETGADVQASAPGVFTPPQRPSSYAGMWKVSVGSASCHIQLSSVPSLDLYKASAQGCASDSLKTVNGWSIRDNQVILFSRGQVVARLSGAEAALSGRLNGSEAELTMTR</sequence>
<dbReference type="Gene3D" id="2.40.128.10">
    <property type="match status" value="1"/>
</dbReference>
<keyword evidence="1" id="KW-0732">Signal</keyword>
<dbReference type="Pfam" id="PF02974">
    <property type="entry name" value="Inh"/>
    <property type="match status" value="1"/>
</dbReference>
<dbReference type="InterPro" id="IPR021140">
    <property type="entry name" value="Inh/Omp19"/>
</dbReference>
<dbReference type="SUPFAM" id="SSF50882">
    <property type="entry name" value="beta-Barrel protease inhibitors"/>
    <property type="match status" value="1"/>
</dbReference>
<evidence type="ECO:0000256" key="2">
    <source>
        <dbReference type="SAM" id="MobiDB-lite"/>
    </source>
</evidence>
<evidence type="ECO:0000313" key="4">
    <source>
        <dbReference type="EMBL" id="MFC1460409.1"/>
    </source>
</evidence>
<evidence type="ECO:0000259" key="3">
    <source>
        <dbReference type="Pfam" id="PF02974"/>
    </source>
</evidence>
<gene>
    <name evidence="4" type="ORF">ACETIH_27605</name>
</gene>
<dbReference type="GO" id="GO:0030414">
    <property type="term" value="F:peptidase inhibitor activity"/>
    <property type="evidence" value="ECO:0007669"/>
    <property type="project" value="UniProtKB-KW"/>
</dbReference>
<keyword evidence="4" id="KW-0483">Metalloprotease inhibitor</keyword>
<organism evidence="4 5">
    <name type="scientific">Microvirga arabica</name>
    <dbReference type="NCBI Taxonomy" id="1128671"/>
    <lineage>
        <taxon>Bacteria</taxon>
        <taxon>Pseudomonadati</taxon>
        <taxon>Pseudomonadota</taxon>
        <taxon>Alphaproteobacteria</taxon>
        <taxon>Hyphomicrobiales</taxon>
        <taxon>Methylobacteriaceae</taxon>
        <taxon>Microvirga</taxon>
    </lineage>
</organism>
<comment type="caution">
    <text evidence="4">The sequence shown here is derived from an EMBL/GenBank/DDBJ whole genome shotgun (WGS) entry which is preliminary data.</text>
</comment>
<name>A0ABV6YGJ8_9HYPH</name>
<dbReference type="RefSeq" id="WP_377031643.1">
    <property type="nucleotide sequence ID" value="NZ_JBHOMY010000121.1"/>
</dbReference>
<keyword evidence="4" id="KW-0481">Metalloenzyme inhibitor</keyword>